<evidence type="ECO:0000256" key="1">
    <source>
        <dbReference type="SAM" id="SignalP"/>
    </source>
</evidence>
<keyword evidence="5" id="KW-1185">Reference proteome</keyword>
<dbReference type="STRING" id="999422.HMPREF9944_00548"/>
<feature type="domain" description="Rhamnogalacturonase A/B/Epimerase-like pectate lyase" evidence="2">
    <location>
        <begin position="66"/>
        <end position="170"/>
    </location>
</feature>
<dbReference type="SUPFAM" id="SSF51126">
    <property type="entry name" value="Pectin lyase-like"/>
    <property type="match status" value="1"/>
</dbReference>
<evidence type="ECO:0000313" key="4">
    <source>
        <dbReference type="EMBL" id="EHO72955.1"/>
    </source>
</evidence>
<comment type="caution">
    <text evidence="4">The sequence shown here is derived from an EMBL/GenBank/DDBJ whole genome shotgun (WGS) entry which is preliminary data.</text>
</comment>
<feature type="chain" id="PRO_5003550428" description="DUF4955 domain-containing protein" evidence="1">
    <location>
        <begin position="22"/>
        <end position="796"/>
    </location>
</feature>
<dbReference type="InterPro" id="IPR032532">
    <property type="entry name" value="DUF4955"/>
</dbReference>
<dbReference type="HOGENOM" id="CLU_019301_0_0_10"/>
<dbReference type="PATRIC" id="fig|999422.3.peg.551"/>
<dbReference type="Pfam" id="PF12708">
    <property type="entry name" value="Pect-lyase_RHGA_epim"/>
    <property type="match status" value="1"/>
</dbReference>
<evidence type="ECO:0000313" key="5">
    <source>
        <dbReference type="Proteomes" id="UP000003167"/>
    </source>
</evidence>
<reference evidence="4 5" key="1">
    <citation type="submission" date="2011-12" db="EMBL/GenBank/DDBJ databases">
        <title>The Genome Sequence of Prevotella maculosa OT 289.</title>
        <authorList>
            <consortium name="The Broad Institute Genome Sequencing Platform"/>
            <person name="Earl A."/>
            <person name="Ward D."/>
            <person name="Feldgarden M."/>
            <person name="Gevers D."/>
            <person name="Izard J."/>
            <person name="Blanton J.M."/>
            <person name="Mathney J."/>
            <person name="Tanner A.C."/>
            <person name="Dewhirst F.E."/>
            <person name="Young S.K."/>
            <person name="Zeng Q."/>
            <person name="Gargeya S."/>
            <person name="Fitzgerald M."/>
            <person name="Haas B."/>
            <person name="Abouelleil A."/>
            <person name="Alvarado L."/>
            <person name="Arachchi H.M."/>
            <person name="Berlin A."/>
            <person name="Chapman S.B."/>
            <person name="Gearin G."/>
            <person name="Goldberg J."/>
            <person name="Griggs A."/>
            <person name="Gujja S."/>
            <person name="Hansen M."/>
            <person name="Heiman D."/>
            <person name="Howarth C."/>
            <person name="Larimer J."/>
            <person name="Lui A."/>
            <person name="MacDonald P.J.P."/>
            <person name="McCowen C."/>
            <person name="Montmayeur A."/>
            <person name="Murphy C."/>
            <person name="Neiman D."/>
            <person name="Pearson M."/>
            <person name="Priest M."/>
            <person name="Roberts A."/>
            <person name="Saif S."/>
            <person name="Shea T."/>
            <person name="Sisk P."/>
            <person name="Stolte C."/>
            <person name="Sykes S."/>
            <person name="Wortman J."/>
            <person name="Nusbaum C."/>
            <person name="Birren B."/>
        </authorList>
    </citation>
    <scope>NUCLEOTIDE SEQUENCE [LARGE SCALE GENOMIC DNA]</scope>
    <source>
        <strain evidence="4 5">OT 289</strain>
    </source>
</reference>
<protein>
    <recommendedName>
        <fullName evidence="6">DUF4955 domain-containing protein</fullName>
    </recommendedName>
</protein>
<dbReference type="InterPro" id="IPR011050">
    <property type="entry name" value="Pectin_lyase_fold/virulence"/>
</dbReference>
<dbReference type="OrthoDB" id="188639at2"/>
<feature type="domain" description="DUF4955" evidence="3">
    <location>
        <begin position="400"/>
        <end position="547"/>
    </location>
</feature>
<dbReference type="EMBL" id="AGEK01000016">
    <property type="protein sequence ID" value="EHO72955.1"/>
    <property type="molecule type" value="Genomic_DNA"/>
</dbReference>
<dbReference type="InterPro" id="IPR024535">
    <property type="entry name" value="RHGA/B-epi-like_pectate_lyase"/>
</dbReference>
<evidence type="ECO:0008006" key="6">
    <source>
        <dbReference type="Google" id="ProtNLM"/>
    </source>
</evidence>
<dbReference type="Proteomes" id="UP000003167">
    <property type="component" value="Unassembled WGS sequence"/>
</dbReference>
<name>H1HK54_9BACT</name>
<dbReference type="AlphaFoldDB" id="H1HK54"/>
<accession>H1HK54</accession>
<dbReference type="RefSeq" id="WP_008564278.1">
    <property type="nucleotide sequence ID" value="NZ_JH594501.1"/>
</dbReference>
<feature type="signal peptide" evidence="1">
    <location>
        <begin position="1"/>
        <end position="21"/>
    </location>
</feature>
<dbReference type="Pfam" id="PF16315">
    <property type="entry name" value="DUF4955"/>
    <property type="match status" value="1"/>
</dbReference>
<organism evidence="4 5">
    <name type="scientific">Segatella maculosa OT 289</name>
    <dbReference type="NCBI Taxonomy" id="999422"/>
    <lineage>
        <taxon>Bacteria</taxon>
        <taxon>Pseudomonadati</taxon>
        <taxon>Bacteroidota</taxon>
        <taxon>Bacteroidia</taxon>
        <taxon>Bacteroidales</taxon>
        <taxon>Prevotellaceae</taxon>
        <taxon>Segatella</taxon>
    </lineage>
</organism>
<evidence type="ECO:0000259" key="3">
    <source>
        <dbReference type="Pfam" id="PF16315"/>
    </source>
</evidence>
<keyword evidence="1" id="KW-0732">Signal</keyword>
<sequence length="796" mass="88475">MKHNKKLWLLGSLMAALPVCAQGPYTTAWNEFATNSKDNVLLDFSYAGYNHGLSLPPESYPGYTVYNVMDYGAVPNDGKSDRQALEKVIKKIGYNVKAHAIIYFPEGEFILHSEEDDVIDAATNKKKSVRINLAANDVILKGAGRDKTFLTMTAPMLPADEKILYSSPSMLGLLNYGTKTPKSYATVVGAATKNTFKVKVDDTSKLAVGQWVRLYMKPNKDPLVIKEELQGRTPETTMTNLTQSGATVVDYHQIKAISGNEVTFEEPIMHAVKPSDGWELTEYRHYEGLGIEDVTFRGKANPHFKHHGSWNDDGGYNILDFIRLVNSWLRRVSFESVSGCATFQDCANVVCYDVEITGNRGHSAVRMASSSRGLIANVYDHSDGYMTSDKNFKDHRVGLGQFHACGVSKPSIGNVIWNCQWGSDACFESHATQPRATLFDCCKGGFMQLRMGGSLSQMPNHLDDLTIWNFECTTTNPQDFPFSWWETVRSIWYKSLPPTVVGFHGAHIPFVTDQMKRNEAQGQAVNPRSLYVAQLEKRLGRIPDWIKSWMANVQTAKTTWDFTVMSTEDKALFEQDTNWNKGQDAGRNYYINQQALGVSSGSKKILPKDIKKYTTLISVNGKEPECTKRLRFGVYVNDVCKILGPGKLMLCCDEGYRVLRLNANAIAILIPDCKKGQQIIVHSKSASSQDARYLKAVSNLDVVKGFAAPDDPSLVQESIGKVKADGDVLLTTVNGNFLYDIIVKDASGNVVTTGLTELICEHRTPKIDAIYNLQGQQVGTTYKGIVIKNGKKIIQQ</sequence>
<gene>
    <name evidence="4" type="ORF">HMPREF9944_00548</name>
</gene>
<evidence type="ECO:0000259" key="2">
    <source>
        <dbReference type="Pfam" id="PF12708"/>
    </source>
</evidence>
<dbReference type="Gene3D" id="2.160.20.10">
    <property type="entry name" value="Single-stranded right-handed beta-helix, Pectin lyase-like"/>
    <property type="match status" value="1"/>
</dbReference>
<dbReference type="InterPro" id="IPR012334">
    <property type="entry name" value="Pectin_lyas_fold"/>
</dbReference>
<proteinExistence type="predicted"/>